<dbReference type="Pfam" id="PF18986">
    <property type="entry name" value="DUF5719"/>
    <property type="match status" value="1"/>
</dbReference>
<reference evidence="4" key="1">
    <citation type="journal article" date="2019" name="Int. J. Syst. Evol. Microbiol.">
        <title>The Global Catalogue of Microorganisms (GCM) 10K type strain sequencing project: providing services to taxonomists for standard genome sequencing and annotation.</title>
        <authorList>
            <consortium name="The Broad Institute Genomics Platform"/>
            <consortium name="The Broad Institute Genome Sequencing Center for Infectious Disease"/>
            <person name="Wu L."/>
            <person name="Ma J."/>
        </authorList>
    </citation>
    <scope>NUCLEOTIDE SEQUENCE [LARGE SCALE GENOMIC DNA]</scope>
    <source>
        <strain evidence="4">CCUG 43304</strain>
    </source>
</reference>
<gene>
    <name evidence="3" type="ORF">ACFQB0_01665</name>
</gene>
<evidence type="ECO:0000313" key="4">
    <source>
        <dbReference type="Proteomes" id="UP001596306"/>
    </source>
</evidence>
<feature type="region of interest" description="Disordered" evidence="1">
    <location>
        <begin position="487"/>
        <end position="515"/>
    </location>
</feature>
<dbReference type="RefSeq" id="WP_386726753.1">
    <property type="nucleotide sequence ID" value="NZ_JBHSTP010000001.1"/>
</dbReference>
<name>A0ABW1VBL3_9MICO</name>
<keyword evidence="2" id="KW-0472">Membrane</keyword>
<sequence>MPTRRGWALLGARAVTGVFGIAAVVVVVGAAAFVPWPTVTATPPATVVSPNPTEQQRVCPGPLLGLAADAGAATTASSFGSESASYGSDSGAGVATVTDLAAPDNASGGRDGTPLLLSVPVAENASRPPLMGGSQSQTAQQETIAGLAVAACGEAAADSWLVAGSTDIGRTSLVLLSNPTTVAATVDLTVYGESGAVEAPGATGILVQPGSQRVVPLAGLAPNLKSPVVRVSTRGGQVVASLEQSIVRGLEPGGVELVGITAPPSVEQVVSGFIVVARAADPALSNDTGYSDDQPGLRLLAPGGEPATATVSVAGEGGAVGTSLEVSLAPGIVTEVPLSSLATGTYTVRVTADQPVVAAARSSVVGAGGKDFGWFVSSGALIGDAFLGVASGPSPVMHLSNPTSMDQRLILTPEDGQPVEVVVAAGKSVSQPVRPVTRYTLAGAAGVVVSVGYQGDGQLSSFAVLPAGPLAAPITVYAETARRLAEGLSLPDDDRDPGRRNDSSFVMGTRDDSQG</sequence>
<comment type="caution">
    <text evidence="3">The sequence shown here is derived from an EMBL/GenBank/DDBJ whole genome shotgun (WGS) entry which is preliminary data.</text>
</comment>
<evidence type="ECO:0000256" key="1">
    <source>
        <dbReference type="SAM" id="MobiDB-lite"/>
    </source>
</evidence>
<dbReference type="Proteomes" id="UP001596306">
    <property type="component" value="Unassembled WGS sequence"/>
</dbReference>
<dbReference type="EMBL" id="JBHSTP010000001">
    <property type="protein sequence ID" value="MFC6354822.1"/>
    <property type="molecule type" value="Genomic_DNA"/>
</dbReference>
<evidence type="ECO:0000313" key="3">
    <source>
        <dbReference type="EMBL" id="MFC6354822.1"/>
    </source>
</evidence>
<keyword evidence="2" id="KW-0812">Transmembrane</keyword>
<accession>A0ABW1VBL3</accession>
<keyword evidence="2" id="KW-1133">Transmembrane helix</keyword>
<proteinExistence type="predicted"/>
<organism evidence="3 4">
    <name type="scientific">Luethyella okanaganae</name>
    <dbReference type="NCBI Taxonomy" id="69372"/>
    <lineage>
        <taxon>Bacteria</taxon>
        <taxon>Bacillati</taxon>
        <taxon>Actinomycetota</taxon>
        <taxon>Actinomycetes</taxon>
        <taxon>Micrococcales</taxon>
        <taxon>Microbacteriaceae</taxon>
        <taxon>Luethyella</taxon>
    </lineage>
</organism>
<feature type="transmembrane region" description="Helical" evidence="2">
    <location>
        <begin position="12"/>
        <end position="36"/>
    </location>
</feature>
<keyword evidence="4" id="KW-1185">Reference proteome</keyword>
<dbReference type="InterPro" id="IPR043777">
    <property type="entry name" value="DUF5719"/>
</dbReference>
<protein>
    <submittedName>
        <fullName evidence="3">DUF5719 family protein</fullName>
    </submittedName>
</protein>
<evidence type="ECO:0000256" key="2">
    <source>
        <dbReference type="SAM" id="Phobius"/>
    </source>
</evidence>